<comment type="similarity">
    <text evidence="1">Belongs to the methyltransferase superfamily. LaeA methyltransferase family.</text>
</comment>
<keyword evidence="3" id="KW-0489">Methyltransferase</keyword>
<reference evidence="3" key="1">
    <citation type="journal article" date="2023" name="Mol. Phylogenet. Evol.">
        <title>Genome-scale phylogeny and comparative genomics of the fungal order Sordariales.</title>
        <authorList>
            <person name="Hensen N."/>
            <person name="Bonometti L."/>
            <person name="Westerberg I."/>
            <person name="Brannstrom I.O."/>
            <person name="Guillou S."/>
            <person name="Cros-Aarteil S."/>
            <person name="Calhoun S."/>
            <person name="Haridas S."/>
            <person name="Kuo A."/>
            <person name="Mondo S."/>
            <person name="Pangilinan J."/>
            <person name="Riley R."/>
            <person name="LaButti K."/>
            <person name="Andreopoulos B."/>
            <person name="Lipzen A."/>
            <person name="Chen C."/>
            <person name="Yan M."/>
            <person name="Daum C."/>
            <person name="Ng V."/>
            <person name="Clum A."/>
            <person name="Steindorff A."/>
            <person name="Ohm R.A."/>
            <person name="Martin F."/>
            <person name="Silar P."/>
            <person name="Natvig D.O."/>
            <person name="Lalanne C."/>
            <person name="Gautier V."/>
            <person name="Ament-Velasquez S.L."/>
            <person name="Kruys A."/>
            <person name="Hutchinson M.I."/>
            <person name="Powell A.J."/>
            <person name="Barry K."/>
            <person name="Miller A.N."/>
            <person name="Grigoriev I.V."/>
            <person name="Debuchy R."/>
            <person name="Gladieux P."/>
            <person name="Hiltunen Thoren M."/>
            <person name="Johannesson H."/>
        </authorList>
    </citation>
    <scope>NUCLEOTIDE SEQUENCE</scope>
    <source>
        <strain evidence="3">CBS 626.80</strain>
    </source>
</reference>
<evidence type="ECO:0000256" key="2">
    <source>
        <dbReference type="SAM" id="MobiDB-lite"/>
    </source>
</evidence>
<dbReference type="PANTHER" id="PTHR43591">
    <property type="entry name" value="METHYLTRANSFERASE"/>
    <property type="match status" value="1"/>
</dbReference>
<dbReference type="Proteomes" id="UP001303222">
    <property type="component" value="Unassembled WGS sequence"/>
</dbReference>
<proteinExistence type="inferred from homology"/>
<feature type="region of interest" description="Disordered" evidence="2">
    <location>
        <begin position="1"/>
        <end position="27"/>
    </location>
</feature>
<dbReference type="AlphaFoldDB" id="A0AAN6SB29"/>
<reference evidence="3" key="2">
    <citation type="submission" date="2023-06" db="EMBL/GenBank/DDBJ databases">
        <authorList>
            <consortium name="Lawrence Berkeley National Laboratory"/>
            <person name="Mondo S.J."/>
            <person name="Hensen N."/>
            <person name="Bonometti L."/>
            <person name="Westerberg I."/>
            <person name="Brannstrom I.O."/>
            <person name="Guillou S."/>
            <person name="Cros-Aarteil S."/>
            <person name="Calhoun S."/>
            <person name="Haridas S."/>
            <person name="Kuo A."/>
            <person name="Pangilinan J."/>
            <person name="Riley R."/>
            <person name="Labutti K."/>
            <person name="Andreopoulos B."/>
            <person name="Lipzen A."/>
            <person name="Chen C."/>
            <person name="Yanf M."/>
            <person name="Daum C."/>
            <person name="Ng V."/>
            <person name="Clum A."/>
            <person name="Steindorff A."/>
            <person name="Ohm R."/>
            <person name="Martin F."/>
            <person name="Silar P."/>
            <person name="Natvig D."/>
            <person name="Lalanne C."/>
            <person name="Gautier V."/>
            <person name="Ament-Velasquez S.L."/>
            <person name="Kruys A."/>
            <person name="Hutchinson M.I."/>
            <person name="Powell A.J."/>
            <person name="Barry K."/>
            <person name="Miller A.N."/>
            <person name="Grigoriev I.V."/>
            <person name="Debuchy R."/>
            <person name="Gladieux P."/>
            <person name="Thoren M.H."/>
            <person name="Johannesson H."/>
        </authorList>
    </citation>
    <scope>NUCLEOTIDE SEQUENCE</scope>
    <source>
        <strain evidence="3">CBS 626.80</strain>
    </source>
</reference>
<comment type="caution">
    <text evidence="3">The sequence shown here is derived from an EMBL/GenBank/DDBJ whole genome shotgun (WGS) entry which is preliminary data.</text>
</comment>
<sequence length="368" mass="41102">MASSSAQSPQSPKAASPTPAAAPAALLSEEAATAAGILPASHWADQPLHEEHSDDDTASTLGSIASSTASLTSTIIEYRTHHGRTYHGEIGDAEGWEPNDKRHLESMDIAHHCFTICTGGKLFLSPLDKKKVQKVLDVGTGTGMWAIDFADEFPHAEVIGTDITPIQPSWVPPNVKFELDDCNREWTWPENTFDFINLRMLIGVIQDWDAVFREAYRTCKPGGYVESMCASCHFVSDDGSIKPGTALAQWGNIWYEGGRAFGRTFEVYNKDIQRKDMEAAGFVDIEFKDMVIPVGVWHPDKDAAERGLWWKMTLEADLEGYLNYICHTLLGWKEEETKVYCAHVRKEWNDPKIHGYVMGRVVWGRKPE</sequence>
<dbReference type="EMBL" id="MU859324">
    <property type="protein sequence ID" value="KAK3947672.1"/>
    <property type="molecule type" value="Genomic_DNA"/>
</dbReference>
<organism evidence="3 4">
    <name type="scientific">Pseudoneurospora amorphoporcata</name>
    <dbReference type="NCBI Taxonomy" id="241081"/>
    <lineage>
        <taxon>Eukaryota</taxon>
        <taxon>Fungi</taxon>
        <taxon>Dikarya</taxon>
        <taxon>Ascomycota</taxon>
        <taxon>Pezizomycotina</taxon>
        <taxon>Sordariomycetes</taxon>
        <taxon>Sordariomycetidae</taxon>
        <taxon>Sordariales</taxon>
        <taxon>Sordariaceae</taxon>
        <taxon>Pseudoneurospora</taxon>
    </lineage>
</organism>
<dbReference type="GO" id="GO:0008168">
    <property type="term" value="F:methyltransferase activity"/>
    <property type="evidence" value="ECO:0007669"/>
    <property type="project" value="UniProtKB-KW"/>
</dbReference>
<evidence type="ECO:0000256" key="1">
    <source>
        <dbReference type="ARBA" id="ARBA00038158"/>
    </source>
</evidence>
<name>A0AAN6SB29_9PEZI</name>
<dbReference type="CDD" id="cd02440">
    <property type="entry name" value="AdoMet_MTases"/>
    <property type="match status" value="1"/>
</dbReference>
<dbReference type="Pfam" id="PF13489">
    <property type="entry name" value="Methyltransf_23"/>
    <property type="match status" value="1"/>
</dbReference>
<dbReference type="SUPFAM" id="SSF53335">
    <property type="entry name" value="S-adenosyl-L-methionine-dependent methyltransferases"/>
    <property type="match status" value="1"/>
</dbReference>
<protein>
    <submittedName>
        <fullName evidence="3">S-adenosyl-L-methionine-dependent methyltransferase</fullName>
    </submittedName>
</protein>
<accession>A0AAN6SB29</accession>
<keyword evidence="3" id="KW-0808">Transferase</keyword>
<dbReference type="Gene3D" id="3.40.50.150">
    <property type="entry name" value="Vaccinia Virus protein VP39"/>
    <property type="match status" value="1"/>
</dbReference>
<gene>
    <name evidence="3" type="ORF">QBC32DRAFT_78636</name>
</gene>
<evidence type="ECO:0000313" key="3">
    <source>
        <dbReference type="EMBL" id="KAK3947672.1"/>
    </source>
</evidence>
<dbReference type="PANTHER" id="PTHR43591:SF10">
    <property type="entry name" value="ABC TRANSMEMBRANE TYPE-1 DOMAIN-CONTAINING PROTEIN-RELATED"/>
    <property type="match status" value="1"/>
</dbReference>
<keyword evidence="4" id="KW-1185">Reference proteome</keyword>
<dbReference type="InterPro" id="IPR029063">
    <property type="entry name" value="SAM-dependent_MTases_sf"/>
</dbReference>
<evidence type="ECO:0000313" key="4">
    <source>
        <dbReference type="Proteomes" id="UP001303222"/>
    </source>
</evidence>
<dbReference type="GO" id="GO:0032259">
    <property type="term" value="P:methylation"/>
    <property type="evidence" value="ECO:0007669"/>
    <property type="project" value="UniProtKB-KW"/>
</dbReference>